<evidence type="ECO:0000256" key="15">
    <source>
        <dbReference type="ARBA" id="ARBA00030682"/>
    </source>
</evidence>
<dbReference type="InterPro" id="IPR003563">
    <property type="entry name" value="8ODP"/>
</dbReference>
<comment type="catalytic activity">
    <reaction evidence="8">
        <text>2-oxo-dATP + H2O = 2-oxo-dAMP + diphosphate + H(+)</text>
        <dbReference type="Rhea" id="RHEA:31583"/>
        <dbReference type="ChEBI" id="CHEBI:15377"/>
        <dbReference type="ChEBI" id="CHEBI:15378"/>
        <dbReference type="ChEBI" id="CHEBI:33019"/>
        <dbReference type="ChEBI" id="CHEBI:63212"/>
        <dbReference type="ChEBI" id="CHEBI:77897"/>
        <dbReference type="EC" id="3.6.1.56"/>
    </reaction>
    <physiologicalReaction direction="left-to-right" evidence="8">
        <dbReference type="Rhea" id="RHEA:31584"/>
    </physiologicalReaction>
</comment>
<dbReference type="InterPro" id="IPR015797">
    <property type="entry name" value="NUDIX_hydrolase-like_dom_sf"/>
</dbReference>
<evidence type="ECO:0000256" key="2">
    <source>
        <dbReference type="ARBA" id="ARBA00005582"/>
    </source>
</evidence>
<dbReference type="PRINTS" id="PR01403">
    <property type="entry name" value="8OXTPHPHTASE"/>
</dbReference>
<dbReference type="PANTHER" id="PTHR43758">
    <property type="entry name" value="7,8-DIHYDRO-8-OXOGUANINE TRIPHOSPHATASE"/>
    <property type="match status" value="1"/>
</dbReference>
<dbReference type="InterPro" id="IPR000086">
    <property type="entry name" value="NUDIX_hydrolase_dom"/>
</dbReference>
<comment type="cofactor">
    <cofactor evidence="1">
        <name>Mg(2+)</name>
        <dbReference type="ChEBI" id="CHEBI:18420"/>
    </cofactor>
</comment>
<evidence type="ECO:0000256" key="12">
    <source>
        <dbReference type="ARBA" id="ARBA00026218"/>
    </source>
</evidence>
<dbReference type="GO" id="GO:0008828">
    <property type="term" value="F:dATP diphosphatase activity"/>
    <property type="evidence" value="ECO:0007669"/>
    <property type="project" value="UniProtKB-EC"/>
</dbReference>
<name>A0A7J5B9J2_9MICO</name>
<comment type="caution">
    <text evidence="23">The sequence shown here is derived from an EMBL/GenBank/DDBJ whole genome shotgun (WGS) entry which is preliminary data.</text>
</comment>
<evidence type="ECO:0000313" key="23">
    <source>
        <dbReference type="EMBL" id="KAB1642291.1"/>
    </source>
</evidence>
<dbReference type="GO" id="GO:0042262">
    <property type="term" value="P:DNA protection"/>
    <property type="evidence" value="ECO:0007669"/>
    <property type="project" value="InterPro"/>
</dbReference>
<comment type="subunit">
    <text evidence="3">Monomer.</text>
</comment>
<comment type="catalytic activity">
    <reaction evidence="18">
        <text>N(6)-methyl-ATP + H2O = N(6)-methyl-AMP + diphosphate + H(+)</text>
        <dbReference type="Rhea" id="RHEA:67608"/>
        <dbReference type="ChEBI" id="CHEBI:15377"/>
        <dbReference type="ChEBI" id="CHEBI:15378"/>
        <dbReference type="ChEBI" id="CHEBI:33019"/>
        <dbReference type="ChEBI" id="CHEBI:144842"/>
        <dbReference type="ChEBI" id="CHEBI:172873"/>
    </reaction>
    <physiologicalReaction direction="left-to-right" evidence="18">
        <dbReference type="Rhea" id="RHEA:67609"/>
    </physiologicalReaction>
</comment>
<evidence type="ECO:0000259" key="22">
    <source>
        <dbReference type="PROSITE" id="PS51462"/>
    </source>
</evidence>
<dbReference type="GO" id="GO:0046872">
    <property type="term" value="F:metal ion binding"/>
    <property type="evidence" value="ECO:0007669"/>
    <property type="project" value="UniProtKB-KW"/>
</dbReference>
<evidence type="ECO:0000256" key="19">
    <source>
        <dbReference type="ARBA" id="ARBA00048894"/>
    </source>
</evidence>
<comment type="catalytic activity">
    <reaction evidence="10">
        <text>2-oxo-ATP + H2O = 2-oxo-AMP + diphosphate + H(+)</text>
        <dbReference type="Rhea" id="RHEA:67392"/>
        <dbReference type="ChEBI" id="CHEBI:15377"/>
        <dbReference type="ChEBI" id="CHEBI:15378"/>
        <dbReference type="ChEBI" id="CHEBI:33019"/>
        <dbReference type="ChEBI" id="CHEBI:71395"/>
        <dbReference type="ChEBI" id="CHEBI:172878"/>
    </reaction>
    <physiologicalReaction direction="left-to-right" evidence="10">
        <dbReference type="Rhea" id="RHEA:67393"/>
    </physiologicalReaction>
</comment>
<keyword evidence="5" id="KW-0378">Hydrolase</keyword>
<evidence type="ECO:0000256" key="5">
    <source>
        <dbReference type="ARBA" id="ARBA00022801"/>
    </source>
</evidence>
<keyword evidence="4" id="KW-0479">Metal-binding</keyword>
<evidence type="ECO:0000256" key="14">
    <source>
        <dbReference type="ARBA" id="ARBA00030634"/>
    </source>
</evidence>
<dbReference type="CDD" id="cd03427">
    <property type="entry name" value="NUDIX_MTH1_Nudt1"/>
    <property type="match status" value="1"/>
</dbReference>
<comment type="function">
    <text evidence="21">Oxidized purine nucleoside triphosphate hydrolase which is a prominent sanitizer of the oxidized nucleotide pool. Catalyzes the hydrolysis of 2-oxo-dATP (2-hydroxy-dATP) into 2-oxo-dAMP. Also has a significant hydrolase activity toward 2-oxo-ATP, 8-oxo-dGTP and 8-oxo-dATP. Through the hydrolysis of oxidized purine nucleoside triphosphates, prevents their incorporation into DNA and the subsequent transversions A:T to C:G and G:C to T:A. Also catalyzes the hydrolysis of methylated purine nucleoside triphosphate preventing their integration into DNA. Through this antimutagenic activity protects cells from oxidative stress.</text>
</comment>
<dbReference type="Pfam" id="PF00293">
    <property type="entry name" value="NUDIX"/>
    <property type="match status" value="1"/>
</dbReference>
<accession>A0A7J5B9J2</accession>
<evidence type="ECO:0000256" key="18">
    <source>
        <dbReference type="ARBA" id="ARBA00048002"/>
    </source>
</evidence>
<evidence type="ECO:0000256" key="10">
    <source>
        <dbReference type="ARBA" id="ARBA00024596"/>
    </source>
</evidence>
<dbReference type="PANTHER" id="PTHR43758:SF2">
    <property type="entry name" value="OXIDIZED PURINE NUCLEOSIDE TRIPHOSPHATE HYDROLASE"/>
    <property type="match status" value="1"/>
</dbReference>
<comment type="catalytic activity">
    <reaction evidence="7">
        <text>8-oxo-dATP + H2O = 8-oxo-dAMP + diphosphate + H(+)</text>
        <dbReference type="Rhea" id="RHEA:65396"/>
        <dbReference type="ChEBI" id="CHEBI:15377"/>
        <dbReference type="ChEBI" id="CHEBI:15378"/>
        <dbReference type="ChEBI" id="CHEBI:33019"/>
        <dbReference type="ChEBI" id="CHEBI:71361"/>
        <dbReference type="ChEBI" id="CHEBI:172871"/>
    </reaction>
    <physiologicalReaction direction="left-to-right" evidence="7">
        <dbReference type="Rhea" id="RHEA:65397"/>
    </physiologicalReaction>
</comment>
<feature type="domain" description="Nudix hydrolase" evidence="22">
    <location>
        <begin position="2"/>
        <end position="138"/>
    </location>
</feature>
<evidence type="ECO:0000256" key="21">
    <source>
        <dbReference type="ARBA" id="ARBA00053094"/>
    </source>
</evidence>
<keyword evidence="6" id="KW-0460">Magnesium</keyword>
<protein>
    <recommendedName>
        <fullName evidence="12">Oxidized purine nucleoside triphosphate hydrolase</fullName>
        <ecNumber evidence="11">3.6.1.56</ecNumber>
    </recommendedName>
    <alternativeName>
        <fullName evidence="16">2-hydroxy-dATP diphosphatase</fullName>
    </alternativeName>
    <alternativeName>
        <fullName evidence="15">7,8-dihydro-8-oxoguanine triphosphatase</fullName>
    </alternativeName>
    <alternativeName>
        <fullName evidence="14">8-oxo-dGTPase</fullName>
    </alternativeName>
    <alternativeName>
        <fullName evidence="17">Methylated purine nucleoside triphosphate hydrolase</fullName>
    </alternativeName>
    <alternativeName>
        <fullName evidence="13">Nucleoside diphosphate-linked moiety X motif 1</fullName>
    </alternativeName>
</protein>
<dbReference type="GO" id="GO:0008413">
    <property type="term" value="F:8-oxo-7,8-dihydroguanosine triphosphate pyrophosphatase activity"/>
    <property type="evidence" value="ECO:0007669"/>
    <property type="project" value="InterPro"/>
</dbReference>
<evidence type="ECO:0000256" key="1">
    <source>
        <dbReference type="ARBA" id="ARBA00001946"/>
    </source>
</evidence>
<evidence type="ECO:0000256" key="8">
    <source>
        <dbReference type="ARBA" id="ARBA00024459"/>
    </source>
</evidence>
<dbReference type="AlphaFoldDB" id="A0A7J5B9J2"/>
<dbReference type="OrthoDB" id="9804563at2"/>
<keyword evidence="24" id="KW-1185">Reference proteome</keyword>
<reference evidence="23 24" key="1">
    <citation type="submission" date="2019-09" db="EMBL/GenBank/DDBJ databases">
        <title>Phylogeny of genus Pseudoclavibacter and closely related genus.</title>
        <authorList>
            <person name="Li Y."/>
        </authorList>
    </citation>
    <scope>NUCLEOTIDE SEQUENCE [LARGE SCALE GENOMIC DNA]</scope>
    <source>
        <strain evidence="23 24">KCTC 13959</strain>
    </source>
</reference>
<dbReference type="Gene3D" id="3.90.79.10">
    <property type="entry name" value="Nucleoside Triphosphate Pyrophosphohydrolase"/>
    <property type="match status" value="1"/>
</dbReference>
<gene>
    <name evidence="23" type="ORF">F8O05_10755</name>
</gene>
<evidence type="ECO:0000256" key="6">
    <source>
        <dbReference type="ARBA" id="ARBA00022842"/>
    </source>
</evidence>
<dbReference type="PROSITE" id="PS51462">
    <property type="entry name" value="NUDIX"/>
    <property type="match status" value="1"/>
</dbReference>
<evidence type="ECO:0000256" key="9">
    <source>
        <dbReference type="ARBA" id="ARBA00024486"/>
    </source>
</evidence>
<sequence length="172" mass="19292">MALPQVCVTYLLRESSRGNEVLLGRKKYGLGEGKLVGLGGKLHPGEHPRIAAIREIEEEASVYVDPESLRHTGLLTYIFPTKPAWSQESWVYLCREWIGEPVETAELIPEWHRLDEPPLRRMWSDAQYWLPRALQGTFVRASYIFGHDLDTAVASDDPVSGLPSTPPDGLLG</sequence>
<comment type="catalytic activity">
    <reaction evidence="20">
        <text>N(6)-methyl-dATP + H2O = N(6)-methyl-dAMP + diphosphate + H(+)</text>
        <dbReference type="Rhea" id="RHEA:67604"/>
        <dbReference type="ChEBI" id="CHEBI:15377"/>
        <dbReference type="ChEBI" id="CHEBI:15378"/>
        <dbReference type="ChEBI" id="CHEBI:33019"/>
        <dbReference type="ChEBI" id="CHEBI:169976"/>
        <dbReference type="ChEBI" id="CHEBI:172872"/>
    </reaction>
    <physiologicalReaction direction="left-to-right" evidence="20">
        <dbReference type="Rhea" id="RHEA:67605"/>
    </physiologicalReaction>
</comment>
<evidence type="ECO:0000256" key="7">
    <source>
        <dbReference type="ARBA" id="ARBA00024448"/>
    </source>
</evidence>
<proteinExistence type="inferred from homology"/>
<evidence type="ECO:0000256" key="3">
    <source>
        <dbReference type="ARBA" id="ARBA00011245"/>
    </source>
</evidence>
<dbReference type="Proteomes" id="UP000433493">
    <property type="component" value="Unassembled WGS sequence"/>
</dbReference>
<evidence type="ECO:0000256" key="13">
    <source>
        <dbReference type="ARBA" id="ARBA00029673"/>
    </source>
</evidence>
<comment type="similarity">
    <text evidence="2">Belongs to the Nudix hydrolase family.</text>
</comment>
<dbReference type="EMBL" id="WBKB01000006">
    <property type="protein sequence ID" value="KAB1642291.1"/>
    <property type="molecule type" value="Genomic_DNA"/>
</dbReference>
<dbReference type="GO" id="GO:0005737">
    <property type="term" value="C:cytoplasm"/>
    <property type="evidence" value="ECO:0007669"/>
    <property type="project" value="TreeGrafter"/>
</dbReference>
<dbReference type="SUPFAM" id="SSF55811">
    <property type="entry name" value="Nudix"/>
    <property type="match status" value="1"/>
</dbReference>
<evidence type="ECO:0000256" key="4">
    <source>
        <dbReference type="ARBA" id="ARBA00022723"/>
    </source>
</evidence>
<comment type="catalytic activity">
    <reaction evidence="9">
        <text>8-oxo-dGTP + H2O = 8-oxo-dGMP + diphosphate + H(+)</text>
        <dbReference type="Rhea" id="RHEA:31575"/>
        <dbReference type="ChEBI" id="CHEBI:15377"/>
        <dbReference type="ChEBI" id="CHEBI:15378"/>
        <dbReference type="ChEBI" id="CHEBI:33019"/>
        <dbReference type="ChEBI" id="CHEBI:63224"/>
        <dbReference type="ChEBI" id="CHEBI:77896"/>
    </reaction>
    <physiologicalReaction direction="left-to-right" evidence="9">
        <dbReference type="Rhea" id="RHEA:31576"/>
    </physiologicalReaction>
</comment>
<comment type="catalytic activity">
    <reaction evidence="19">
        <text>O(6)-methyl-dGTP + H2O = O(6)-methyl-dGMP + diphosphate + H(+)</text>
        <dbReference type="Rhea" id="RHEA:67600"/>
        <dbReference type="ChEBI" id="CHEBI:15377"/>
        <dbReference type="ChEBI" id="CHEBI:15378"/>
        <dbReference type="ChEBI" id="CHEBI:33019"/>
        <dbReference type="ChEBI" id="CHEBI:169974"/>
        <dbReference type="ChEBI" id="CHEBI:169975"/>
    </reaction>
    <physiologicalReaction direction="left-to-right" evidence="19">
        <dbReference type="Rhea" id="RHEA:67601"/>
    </physiologicalReaction>
</comment>
<evidence type="ECO:0000313" key="24">
    <source>
        <dbReference type="Proteomes" id="UP000433493"/>
    </source>
</evidence>
<organism evidence="23 24">
    <name type="scientific">Gulosibacter chungangensis</name>
    <dbReference type="NCBI Taxonomy" id="979746"/>
    <lineage>
        <taxon>Bacteria</taxon>
        <taxon>Bacillati</taxon>
        <taxon>Actinomycetota</taxon>
        <taxon>Actinomycetes</taxon>
        <taxon>Micrococcales</taxon>
        <taxon>Microbacteriaceae</taxon>
        <taxon>Gulosibacter</taxon>
    </lineage>
</organism>
<evidence type="ECO:0000256" key="16">
    <source>
        <dbReference type="ARBA" id="ARBA00031927"/>
    </source>
</evidence>
<dbReference type="RefSeq" id="WP_158052746.1">
    <property type="nucleotide sequence ID" value="NZ_WBKB01000006.1"/>
</dbReference>
<evidence type="ECO:0000256" key="17">
    <source>
        <dbReference type="ARBA" id="ARBA00032071"/>
    </source>
</evidence>
<evidence type="ECO:0000256" key="11">
    <source>
        <dbReference type="ARBA" id="ARBA00026103"/>
    </source>
</evidence>
<evidence type="ECO:0000256" key="20">
    <source>
        <dbReference type="ARBA" id="ARBA00049032"/>
    </source>
</evidence>
<dbReference type="EC" id="3.6.1.56" evidence="11"/>